<proteinExistence type="predicted"/>
<dbReference type="InterPro" id="IPR008258">
    <property type="entry name" value="Transglycosylase_SLT_dom_1"/>
</dbReference>
<dbReference type="InterPro" id="IPR023346">
    <property type="entry name" value="Lysozyme-like_dom_sf"/>
</dbReference>
<evidence type="ECO:0000256" key="1">
    <source>
        <dbReference type="SAM" id="SignalP"/>
    </source>
</evidence>
<dbReference type="Pfam" id="PF01464">
    <property type="entry name" value="SLT"/>
    <property type="match status" value="1"/>
</dbReference>
<comment type="caution">
    <text evidence="3">The sequence shown here is derived from an EMBL/GenBank/DDBJ whole genome shotgun (WGS) entry which is preliminary data.</text>
</comment>
<dbReference type="SUPFAM" id="SSF53955">
    <property type="entry name" value="Lysozyme-like"/>
    <property type="match status" value="1"/>
</dbReference>
<reference evidence="3 4" key="1">
    <citation type="submission" date="2017-11" db="EMBL/GenBank/DDBJ databases">
        <authorList>
            <person name="Han C.G."/>
        </authorList>
    </citation>
    <scope>NUCLEOTIDE SEQUENCE [LARGE SCALE GENOMIC DNA]</scope>
    <source>
        <strain evidence="3 4">A10</strain>
    </source>
</reference>
<dbReference type="EMBL" id="PIDR01000113">
    <property type="protein sequence ID" value="PLO73252.1"/>
    <property type="molecule type" value="Genomic_DNA"/>
</dbReference>
<dbReference type="RefSeq" id="WP_049593979.1">
    <property type="nucleotide sequence ID" value="NZ_CAXLPK010000002.1"/>
</dbReference>
<dbReference type="Proteomes" id="UP000234667">
    <property type="component" value="Unassembled WGS sequence"/>
</dbReference>
<feature type="domain" description="Transglycosylase SLT" evidence="2">
    <location>
        <begin position="21"/>
        <end position="141"/>
    </location>
</feature>
<dbReference type="AlphaFoldDB" id="A0A2J5Q4R8"/>
<accession>A0A2J5Q4R8</accession>
<feature type="chain" id="PRO_5014465958" evidence="1">
    <location>
        <begin position="20"/>
        <end position="156"/>
    </location>
</feature>
<feature type="signal peptide" evidence="1">
    <location>
        <begin position="1"/>
        <end position="19"/>
    </location>
</feature>
<dbReference type="PROSITE" id="PS51257">
    <property type="entry name" value="PROKAR_LIPOPROTEIN"/>
    <property type="match status" value="1"/>
</dbReference>
<dbReference type="CDD" id="cd13400">
    <property type="entry name" value="LT_IagB-like"/>
    <property type="match status" value="1"/>
</dbReference>
<organism evidence="3 4">
    <name type="scientific">Klebsiella michiganensis</name>
    <dbReference type="NCBI Taxonomy" id="1134687"/>
    <lineage>
        <taxon>Bacteria</taxon>
        <taxon>Pseudomonadati</taxon>
        <taxon>Pseudomonadota</taxon>
        <taxon>Gammaproteobacteria</taxon>
        <taxon>Enterobacterales</taxon>
        <taxon>Enterobacteriaceae</taxon>
        <taxon>Klebsiella/Raoultella group</taxon>
        <taxon>Klebsiella</taxon>
    </lineage>
</organism>
<reference evidence="3 4" key="2">
    <citation type="submission" date="2018-01" db="EMBL/GenBank/DDBJ databases">
        <title>Genomic study of Klebsiella pneumoniae.</title>
        <authorList>
            <person name="Yang Y."/>
            <person name="Bicalho R."/>
        </authorList>
    </citation>
    <scope>NUCLEOTIDE SEQUENCE [LARGE SCALE GENOMIC DNA]</scope>
    <source>
        <strain evidence="3 4">A10</strain>
    </source>
</reference>
<evidence type="ECO:0000313" key="4">
    <source>
        <dbReference type="Proteomes" id="UP000234667"/>
    </source>
</evidence>
<name>A0A2J5Q4R8_9ENTR</name>
<evidence type="ECO:0000259" key="2">
    <source>
        <dbReference type="Pfam" id="PF01464"/>
    </source>
</evidence>
<sequence>MPVKLHMFPLLLISSSACAWCFEQAASRYGLDPLTLQAIAIQESRMNQNAINHNRNRTGKIISTDYGVMQVNSTNVSRLVRYGVISSYKDLLSDPCLNIQAGAWVLARHLTKCGQTWQCLGSYNAGFSPALASTRQRYARQVHTIWLNLRRYQANS</sequence>
<evidence type="ECO:0000313" key="3">
    <source>
        <dbReference type="EMBL" id="PLO73252.1"/>
    </source>
</evidence>
<keyword evidence="1" id="KW-0732">Signal</keyword>
<gene>
    <name evidence="3" type="ORF">CWN49_06090</name>
</gene>
<dbReference type="Gene3D" id="1.10.530.10">
    <property type="match status" value="1"/>
</dbReference>
<protein>
    <submittedName>
        <fullName evidence="3">Lytic transglycosylase</fullName>
    </submittedName>
</protein>